<dbReference type="GeneID" id="117645143"/>
<evidence type="ECO:0000313" key="6">
    <source>
        <dbReference type="RefSeq" id="XP_034241005.1"/>
    </source>
</evidence>
<dbReference type="Pfam" id="PF07147">
    <property type="entry name" value="PDCD9"/>
    <property type="match status" value="1"/>
</dbReference>
<dbReference type="KEGG" id="tpal:117645143"/>
<comment type="subcellular location">
    <subcellularLocation>
        <location evidence="1">Mitochondrion</location>
    </subcellularLocation>
</comment>
<dbReference type="InParanoid" id="A0A6P8YU33"/>
<dbReference type="AlphaFoldDB" id="A0A6P8YU33"/>
<reference evidence="6" key="1">
    <citation type="submission" date="2025-08" db="UniProtKB">
        <authorList>
            <consortium name="RefSeq"/>
        </authorList>
    </citation>
    <scope>IDENTIFICATION</scope>
    <source>
        <tissue evidence="6">Total insect</tissue>
    </source>
</reference>
<name>A0A6P8YU33_THRPL</name>
<evidence type="ECO:0000313" key="5">
    <source>
        <dbReference type="Proteomes" id="UP000515158"/>
    </source>
</evidence>
<keyword evidence="4" id="KW-0687">Ribonucleoprotein</keyword>
<organism evidence="6">
    <name type="scientific">Thrips palmi</name>
    <name type="common">Melon thrips</name>
    <dbReference type="NCBI Taxonomy" id="161013"/>
    <lineage>
        <taxon>Eukaryota</taxon>
        <taxon>Metazoa</taxon>
        <taxon>Ecdysozoa</taxon>
        <taxon>Arthropoda</taxon>
        <taxon>Hexapoda</taxon>
        <taxon>Insecta</taxon>
        <taxon>Pterygota</taxon>
        <taxon>Neoptera</taxon>
        <taxon>Paraneoptera</taxon>
        <taxon>Thysanoptera</taxon>
        <taxon>Terebrantia</taxon>
        <taxon>Thripoidea</taxon>
        <taxon>Thripidae</taxon>
        <taxon>Thrips</taxon>
    </lineage>
</organism>
<dbReference type="GO" id="GO:0006412">
    <property type="term" value="P:translation"/>
    <property type="evidence" value="ECO:0007669"/>
    <property type="project" value="InterPro"/>
</dbReference>
<keyword evidence="5" id="KW-1185">Reference proteome</keyword>
<keyword evidence="2 6" id="KW-0689">Ribosomal protein</keyword>
<dbReference type="RefSeq" id="XP_034241005.1">
    <property type="nucleotide sequence ID" value="XM_034385114.1"/>
</dbReference>
<keyword evidence="3" id="KW-0496">Mitochondrion</keyword>
<dbReference type="PANTHER" id="PTHR13014">
    <property type="entry name" value="MITOCHONDRIAL 28S RIBOSOMAL PROTEIN S30/P52 PRO-APOTOTIC PROTEIN"/>
    <property type="match status" value="1"/>
</dbReference>
<dbReference type="InterPro" id="IPR010793">
    <property type="entry name" value="Ribosomal_mL37/mL65"/>
</dbReference>
<dbReference type="PANTHER" id="PTHR13014:SF3">
    <property type="entry name" value="LARGE RIBOSOMAL SUBUNIT PROTEIN ML65"/>
    <property type="match status" value="1"/>
</dbReference>
<dbReference type="GO" id="GO:0003735">
    <property type="term" value="F:structural constituent of ribosome"/>
    <property type="evidence" value="ECO:0007669"/>
    <property type="project" value="InterPro"/>
</dbReference>
<dbReference type="InterPro" id="IPR039982">
    <property type="entry name" value="Ribosomal_mL65"/>
</dbReference>
<sequence>MSIARFPFRGTKWVPPMSSVCSKRLSSAVVSVSEPQYPPIEAQGPLAEKLRRKEQWHKWLKSHDTVEEKLYELNMPKYYGWEAVSLNGKTVPYNFLPWVQFATRTHIEVNDDIKPIYSDASLDSKASELASKLKSQVEETILFEYHYLRRRHELSVTSTKTLSKLETEDIYTKSFVDHLNRVLVSGLVSEAKHLNAITVVPDPRVEAFWFLGGINPSKKKLDERKSRTKMTNLNVRKSFLDPSLVDGPVNEPIQFCGESILQLQSRYPLPSAEDIMEEDPRAKDIPHVPYEPKSLYLDKKFRHATTIPGFWPGEPHEFGLMSFLSSNFLESRPFDLEERLEGAHSVAILSSFSWLLGQACYQGFSTFHDVTYPLLTQTAVTNGRDWSFYLYQLNTTLLHTKNSTESPRCNLCWASKPASLFESVNEGRVIGLNEDVLKQIIKMYLLEPRERTGVEMKPYLSDKPYIANIDFEERRIWLEGHYKYLTSNRPRVQEKPELYAWEYIYKVKFHDMPYAKKTQWFTTQQPPPDARRLDDHPKIHKPNALRTEAEKKLDKTLSRFERTFYPGTNKNPIVGTGK</sequence>
<dbReference type="GO" id="GO:0005762">
    <property type="term" value="C:mitochondrial large ribosomal subunit"/>
    <property type="evidence" value="ECO:0007669"/>
    <property type="project" value="TreeGrafter"/>
</dbReference>
<dbReference type="CTD" id="10884"/>
<evidence type="ECO:0000256" key="1">
    <source>
        <dbReference type="ARBA" id="ARBA00004173"/>
    </source>
</evidence>
<proteinExistence type="predicted"/>
<dbReference type="FunCoup" id="A0A6P8YU33">
    <property type="interactions" value="464"/>
</dbReference>
<dbReference type="Proteomes" id="UP000515158">
    <property type="component" value="Unplaced"/>
</dbReference>
<evidence type="ECO:0000256" key="4">
    <source>
        <dbReference type="ARBA" id="ARBA00023274"/>
    </source>
</evidence>
<gene>
    <name evidence="6" type="primary">LOC117645143</name>
</gene>
<dbReference type="OrthoDB" id="6041973at2759"/>
<accession>A0A6P8YU33</accession>
<evidence type="ECO:0000256" key="2">
    <source>
        <dbReference type="ARBA" id="ARBA00022980"/>
    </source>
</evidence>
<evidence type="ECO:0000256" key="3">
    <source>
        <dbReference type="ARBA" id="ARBA00023128"/>
    </source>
</evidence>
<protein>
    <submittedName>
        <fullName evidence="6">39S ribosomal protein S30, mitochondrial</fullName>
    </submittedName>
</protein>